<dbReference type="EMBL" id="AMZH03004637">
    <property type="protein sequence ID" value="RRT68614.1"/>
    <property type="molecule type" value="Genomic_DNA"/>
</dbReference>
<proteinExistence type="predicted"/>
<accession>A0A426ZXC4</accession>
<evidence type="ECO:0000313" key="1">
    <source>
        <dbReference type="EMBL" id="RRT68614.1"/>
    </source>
</evidence>
<comment type="caution">
    <text evidence="1">The sequence shown here is derived from an EMBL/GenBank/DDBJ whole genome shotgun (WGS) entry which is preliminary data.</text>
</comment>
<dbReference type="Proteomes" id="UP000287651">
    <property type="component" value="Unassembled WGS sequence"/>
</dbReference>
<organism evidence="1 2">
    <name type="scientific">Ensete ventricosum</name>
    <name type="common">Abyssinian banana</name>
    <name type="synonym">Musa ensete</name>
    <dbReference type="NCBI Taxonomy" id="4639"/>
    <lineage>
        <taxon>Eukaryota</taxon>
        <taxon>Viridiplantae</taxon>
        <taxon>Streptophyta</taxon>
        <taxon>Embryophyta</taxon>
        <taxon>Tracheophyta</taxon>
        <taxon>Spermatophyta</taxon>
        <taxon>Magnoliopsida</taxon>
        <taxon>Liliopsida</taxon>
        <taxon>Zingiberales</taxon>
        <taxon>Musaceae</taxon>
        <taxon>Ensete</taxon>
    </lineage>
</organism>
<reference evidence="1 2" key="1">
    <citation type="journal article" date="2014" name="Agronomy (Basel)">
        <title>A Draft Genome Sequence for Ensete ventricosum, the Drought-Tolerant Tree Against Hunger.</title>
        <authorList>
            <person name="Harrison J."/>
            <person name="Moore K.A."/>
            <person name="Paszkiewicz K."/>
            <person name="Jones T."/>
            <person name="Grant M."/>
            <person name="Ambacheew D."/>
            <person name="Muzemil S."/>
            <person name="Studholme D.J."/>
        </authorList>
    </citation>
    <scope>NUCLEOTIDE SEQUENCE [LARGE SCALE GENOMIC DNA]</scope>
</reference>
<protein>
    <submittedName>
        <fullName evidence="1">Uncharacterized protein</fullName>
    </submittedName>
</protein>
<sequence>MQLGTCQEYVGSSPWVSGACQDGAREFDRRRPRLAGRLSRVAEKLVESWEGLDDADEASLEFVRRFVEGFGKLARNMLGDHRRKTVRLTTVKSRGCRIAGVRS</sequence>
<gene>
    <name evidence="1" type="ORF">B296_00024736</name>
</gene>
<evidence type="ECO:0000313" key="2">
    <source>
        <dbReference type="Proteomes" id="UP000287651"/>
    </source>
</evidence>
<name>A0A426ZXC4_ENSVE</name>
<dbReference type="AlphaFoldDB" id="A0A426ZXC4"/>